<dbReference type="OrthoDB" id="5141876at2"/>
<evidence type="ECO:0000313" key="5">
    <source>
        <dbReference type="EMBL" id="CUO35546.1"/>
    </source>
</evidence>
<proteinExistence type="inferred from homology"/>
<dbReference type="SMR" id="A0A174EG69"/>
<dbReference type="SUPFAM" id="SSF48208">
    <property type="entry name" value="Six-hairpin glycosidases"/>
    <property type="match status" value="1"/>
</dbReference>
<comment type="similarity">
    <text evidence="4">Belongs to the cellobiose 2-epimerase family.</text>
</comment>
<dbReference type="EMBL" id="CYZV01000021">
    <property type="protein sequence ID" value="CUO35546.1"/>
    <property type="molecule type" value="Genomic_DNA"/>
</dbReference>
<dbReference type="PANTHER" id="PTHR15108">
    <property type="entry name" value="N-ACYLGLUCOSAMINE-2-EPIMERASE"/>
    <property type="match status" value="1"/>
</dbReference>
<dbReference type="RefSeq" id="WP_055276795.1">
    <property type="nucleotide sequence ID" value="NZ_CYZV01000021.1"/>
</dbReference>
<protein>
    <recommendedName>
        <fullName evidence="4">Cellobiose 2-epimerase</fullName>
        <shortName evidence="4">CE</shortName>
        <ecNumber evidence="4">5.1.3.11</ecNumber>
    </recommendedName>
</protein>
<dbReference type="EC" id="5.1.3.11" evidence="4"/>
<keyword evidence="3 4" id="KW-0413">Isomerase</keyword>
<organism evidence="5 6">
    <name type="scientific">Clostridium disporicum</name>
    <dbReference type="NCBI Taxonomy" id="84024"/>
    <lineage>
        <taxon>Bacteria</taxon>
        <taxon>Bacillati</taxon>
        <taxon>Bacillota</taxon>
        <taxon>Clostridia</taxon>
        <taxon>Eubacteriales</taxon>
        <taxon>Clostridiaceae</taxon>
        <taxon>Clostridium</taxon>
    </lineage>
</organism>
<gene>
    <name evidence="5" type="ORF">ERS852470_02108</name>
</gene>
<evidence type="ECO:0000256" key="2">
    <source>
        <dbReference type="ARBA" id="ARBA00008558"/>
    </source>
</evidence>
<dbReference type="InterPro" id="IPR028584">
    <property type="entry name" value="Cellobiose_2_epim"/>
</dbReference>
<name>A0A174EG69_9CLOT</name>
<dbReference type="Pfam" id="PF07221">
    <property type="entry name" value="GlcNAc_2-epim"/>
    <property type="match status" value="1"/>
</dbReference>
<evidence type="ECO:0000313" key="6">
    <source>
        <dbReference type="Proteomes" id="UP000095558"/>
    </source>
</evidence>
<accession>A0A174EG69</accession>
<evidence type="ECO:0000256" key="4">
    <source>
        <dbReference type="HAMAP-Rule" id="MF_00929"/>
    </source>
</evidence>
<comment type="similarity">
    <text evidence="2">Belongs to the N-acylglucosamine 2-epimerase family.</text>
</comment>
<dbReference type="InterPro" id="IPR012341">
    <property type="entry name" value="6hp_glycosidase-like_sf"/>
</dbReference>
<comment type="function">
    <text evidence="4">Catalyzes the reversible epimerization of cellobiose to 4-O-beta-D-glucopyranosyl-D-mannose (Glc-Man).</text>
</comment>
<dbReference type="GO" id="GO:0047736">
    <property type="term" value="F:cellobiose epimerase activity"/>
    <property type="evidence" value="ECO:0007669"/>
    <property type="project" value="UniProtKB-UniRule"/>
</dbReference>
<dbReference type="AlphaFoldDB" id="A0A174EG69"/>
<dbReference type="HAMAP" id="MF_00929">
    <property type="entry name" value="Cellobiose_2_epim"/>
    <property type="match status" value="1"/>
</dbReference>
<evidence type="ECO:0000256" key="1">
    <source>
        <dbReference type="ARBA" id="ARBA00001470"/>
    </source>
</evidence>
<sequence>MIYDLRKKAEEELLNNLGPFWLKLIDNENGGFYGEVTYDLKVNKTSEKGGIQTSRILWFFSAAYCATKNEEYKKAATHAYEFLRDKLIDKEFKGVYWMVDYLGNPIDTRKHVYCQSFAIYALSEYYKATKDKQALDLAMDLFSLVENIGFNKENSAYLEEFDREWNITPNEMLSENGVIAEITTNTHLHVLEGYTNLYSVTNNRVVGERLKELIYTFYNKIYDKEQHLLKIFFDSEWNTIIDVKSYGHDIEASWLIDDAYKALNLKDESIEKMIIDIAYNIKAQIQEDGSLINESENGVKDYTRVWWVQVEAMVGYLNAYERTHDESFLNIVNNLMTYTMKNMVDPREGGEWYWSIEPNGKPTERSVIEPWKTPYHNGRFCLEFMKRIGE</sequence>
<evidence type="ECO:0000256" key="3">
    <source>
        <dbReference type="ARBA" id="ARBA00023235"/>
    </source>
</evidence>
<comment type="catalytic activity">
    <reaction evidence="1 4">
        <text>D-cellobiose = beta-D-glucosyl-(1-&gt;4)-D-mannopyranose</text>
        <dbReference type="Rhea" id="RHEA:23384"/>
        <dbReference type="ChEBI" id="CHEBI:17057"/>
        <dbReference type="ChEBI" id="CHEBI:47931"/>
        <dbReference type="EC" id="5.1.3.11"/>
    </reaction>
</comment>
<dbReference type="InterPro" id="IPR010819">
    <property type="entry name" value="AGE/CE"/>
</dbReference>
<reference evidence="5 6" key="1">
    <citation type="submission" date="2015-09" db="EMBL/GenBank/DDBJ databases">
        <authorList>
            <consortium name="Pathogen Informatics"/>
        </authorList>
    </citation>
    <scope>NUCLEOTIDE SEQUENCE [LARGE SCALE GENOMIC DNA]</scope>
    <source>
        <strain evidence="5 6">2789STDY5834855</strain>
    </source>
</reference>
<dbReference type="Proteomes" id="UP000095558">
    <property type="component" value="Unassembled WGS sequence"/>
</dbReference>
<dbReference type="InterPro" id="IPR008928">
    <property type="entry name" value="6-hairpin_glycosidase_sf"/>
</dbReference>
<dbReference type="Gene3D" id="1.50.10.10">
    <property type="match status" value="1"/>
</dbReference>
<dbReference type="GO" id="GO:0005975">
    <property type="term" value="P:carbohydrate metabolic process"/>
    <property type="evidence" value="ECO:0007669"/>
    <property type="project" value="InterPro"/>
</dbReference>